<reference evidence="1 2" key="1">
    <citation type="journal article" date="2018" name="PLoS Pathog.">
        <title>Evolution of structural diversity of trichothecenes, a family of toxins produced by plant pathogenic and entomopathogenic fungi.</title>
        <authorList>
            <person name="Proctor R.H."/>
            <person name="McCormick S.P."/>
            <person name="Kim H.S."/>
            <person name="Cardoza R.E."/>
            <person name="Stanley A.M."/>
            <person name="Lindo L."/>
            <person name="Kelly A."/>
            <person name="Brown D.W."/>
            <person name="Lee T."/>
            <person name="Vaughan M.M."/>
            <person name="Alexander N.J."/>
            <person name="Busman M."/>
            <person name="Gutierrez S."/>
        </authorList>
    </citation>
    <scope>NUCLEOTIDE SEQUENCE [LARGE SCALE GENOMIC DNA]</scope>
    <source>
        <strain evidence="1 2">NRRL 13405</strain>
    </source>
</reference>
<name>A0A395M730_9HYPO</name>
<evidence type="ECO:0000313" key="2">
    <source>
        <dbReference type="Proteomes" id="UP000265631"/>
    </source>
</evidence>
<dbReference type="AlphaFoldDB" id="A0A395M730"/>
<dbReference type="Proteomes" id="UP000265631">
    <property type="component" value="Unassembled WGS sequence"/>
</dbReference>
<organism evidence="1 2">
    <name type="scientific">Fusarium flagelliforme</name>
    <dbReference type="NCBI Taxonomy" id="2675880"/>
    <lineage>
        <taxon>Eukaryota</taxon>
        <taxon>Fungi</taxon>
        <taxon>Dikarya</taxon>
        <taxon>Ascomycota</taxon>
        <taxon>Pezizomycotina</taxon>
        <taxon>Sordariomycetes</taxon>
        <taxon>Hypocreomycetidae</taxon>
        <taxon>Hypocreales</taxon>
        <taxon>Nectriaceae</taxon>
        <taxon>Fusarium</taxon>
        <taxon>Fusarium incarnatum-equiseti species complex</taxon>
    </lineage>
</organism>
<keyword evidence="2" id="KW-1185">Reference proteome</keyword>
<comment type="caution">
    <text evidence="1">The sequence shown here is derived from an EMBL/GenBank/DDBJ whole genome shotgun (WGS) entry which is preliminary data.</text>
</comment>
<sequence>MSIPAQLNHADEGYYWDKAELIFPVGPDFKLEAICQAVSITDERYAHPGLPLLMLARFTPICVGDDVDHIIQMLVQAWTTIGKDILTDDQVRQVIERFDNRYMEFCWHYDSYKNYWWIGKGLDAETANNVHTYRRGRDQDQQKHFPNEEWNAFISEGYRVIEESRQTRTAQFNAPAYGESMLERFKPRKRYDLNITLELETTDRPLDETTVTCLLKTLEAILQAKSLGKSGTLYKEGTTIAGNHRVTKHKLWIRIMEELSLGRAIMKQMLWWLRAPLSATISDDSRPDDPLQQLDNKNTDTLQEIYAVYIAVGQGARQGSTHRKLSYLGMVNFGN</sequence>
<gene>
    <name evidence="1" type="ORF">FIE12Z_12126</name>
</gene>
<accession>A0A395M730</accession>
<evidence type="ECO:0000313" key="1">
    <source>
        <dbReference type="EMBL" id="RFN43660.1"/>
    </source>
</evidence>
<dbReference type="EMBL" id="PXXK01000524">
    <property type="protein sequence ID" value="RFN43660.1"/>
    <property type="molecule type" value="Genomic_DNA"/>
</dbReference>
<proteinExistence type="predicted"/>
<protein>
    <submittedName>
        <fullName evidence="1">Uncharacterized protein</fullName>
    </submittedName>
</protein>